<keyword evidence="4" id="KW-0678">Repressor</keyword>
<dbReference type="Gene3D" id="3.30.230.30">
    <property type="entry name" value="Impact, N-terminal domain"/>
    <property type="match status" value="1"/>
</dbReference>
<keyword evidence="9" id="KW-1185">Reference proteome</keyword>
<dbReference type="PANTHER" id="PTHR16301:SF25">
    <property type="entry name" value="PROTEIN IMPACT"/>
    <property type="match status" value="1"/>
</dbReference>
<dbReference type="Pfam" id="PF01205">
    <property type="entry name" value="Impact_N"/>
    <property type="match status" value="1"/>
</dbReference>
<dbReference type="GO" id="GO:0140469">
    <property type="term" value="P:GCN2-mediated signaling"/>
    <property type="evidence" value="ECO:0007669"/>
    <property type="project" value="TreeGrafter"/>
</dbReference>
<dbReference type="PROSITE" id="PS50908">
    <property type="entry name" value="RWD"/>
    <property type="match status" value="1"/>
</dbReference>
<gene>
    <name evidence="8" type="ORF">BB559_000866</name>
</gene>
<dbReference type="CDD" id="cd23821">
    <property type="entry name" value="RWD_IMPACT"/>
    <property type="match status" value="1"/>
</dbReference>
<protein>
    <recommendedName>
        <fullName evidence="7">RWD domain-containing protein</fullName>
    </recommendedName>
</protein>
<dbReference type="InterPro" id="IPR023582">
    <property type="entry name" value="Impact"/>
</dbReference>
<evidence type="ECO:0000259" key="7">
    <source>
        <dbReference type="PROSITE" id="PS50908"/>
    </source>
</evidence>
<dbReference type="Gene3D" id="3.10.110.10">
    <property type="entry name" value="Ubiquitin Conjugating Enzyme"/>
    <property type="match status" value="1"/>
</dbReference>
<dbReference type="SUPFAM" id="SSF54495">
    <property type="entry name" value="UBC-like"/>
    <property type="match status" value="1"/>
</dbReference>
<dbReference type="InterPro" id="IPR036956">
    <property type="entry name" value="Impact_N_sf"/>
</dbReference>
<dbReference type="InterPro" id="IPR016135">
    <property type="entry name" value="UBQ-conjugating_enzyme/RWD"/>
</dbReference>
<dbReference type="InterPro" id="IPR006575">
    <property type="entry name" value="RWD_dom"/>
</dbReference>
<comment type="similarity">
    <text evidence="2">Belongs to the IMPACT family.</text>
</comment>
<dbReference type="GO" id="GO:0006446">
    <property type="term" value="P:regulation of translational initiation"/>
    <property type="evidence" value="ECO:0007669"/>
    <property type="project" value="TreeGrafter"/>
</dbReference>
<evidence type="ECO:0000256" key="3">
    <source>
        <dbReference type="ARBA" id="ARBA00022490"/>
    </source>
</evidence>
<evidence type="ECO:0000256" key="2">
    <source>
        <dbReference type="ARBA" id="ARBA00007665"/>
    </source>
</evidence>
<reference evidence="8 9" key="1">
    <citation type="journal article" date="2018" name="MBio">
        <title>Comparative Genomics Reveals the Core Gene Toolbox for the Fungus-Insect Symbiosis.</title>
        <authorList>
            <person name="Wang Y."/>
            <person name="Stata M."/>
            <person name="Wang W."/>
            <person name="Stajich J.E."/>
            <person name="White M.M."/>
            <person name="Moncalvo J.M."/>
        </authorList>
    </citation>
    <scope>NUCLEOTIDE SEQUENCE [LARGE SCALE GENOMIC DNA]</scope>
    <source>
        <strain evidence="8 9">AUS-77-4</strain>
    </source>
</reference>
<dbReference type="InterPro" id="IPR020568">
    <property type="entry name" value="Ribosomal_Su5_D2-typ_SF"/>
</dbReference>
<feature type="domain" description="RWD" evidence="7">
    <location>
        <begin position="14"/>
        <end position="144"/>
    </location>
</feature>
<name>A0A2T9Z3T8_9FUNG</name>
<comment type="caution">
    <text evidence="8">The sequence shown here is derived from an EMBL/GenBank/DDBJ whole genome shotgun (WGS) entry which is preliminary data.</text>
</comment>
<accession>A0A2T9Z3T8</accession>
<organism evidence="8 9">
    <name type="scientific">Furculomyces boomerangus</name>
    <dbReference type="NCBI Taxonomy" id="61424"/>
    <lineage>
        <taxon>Eukaryota</taxon>
        <taxon>Fungi</taxon>
        <taxon>Fungi incertae sedis</taxon>
        <taxon>Zoopagomycota</taxon>
        <taxon>Kickxellomycotina</taxon>
        <taxon>Harpellomycetes</taxon>
        <taxon>Harpellales</taxon>
        <taxon>Harpellaceae</taxon>
        <taxon>Furculomyces</taxon>
    </lineage>
</organism>
<keyword evidence="3" id="KW-0963">Cytoplasm</keyword>
<dbReference type="AlphaFoldDB" id="A0A2T9Z3T8"/>
<evidence type="ECO:0000256" key="6">
    <source>
        <dbReference type="ARBA" id="ARBA00023016"/>
    </source>
</evidence>
<evidence type="ECO:0000313" key="8">
    <source>
        <dbReference type="EMBL" id="PVU99257.1"/>
    </source>
</evidence>
<keyword evidence="5" id="KW-0810">Translation regulation</keyword>
<dbReference type="STRING" id="61424.A0A2T9Z3T8"/>
<dbReference type="InterPro" id="IPR001498">
    <property type="entry name" value="Impact_N"/>
</dbReference>
<proteinExistence type="inferred from homology"/>
<dbReference type="GO" id="GO:0005737">
    <property type="term" value="C:cytoplasm"/>
    <property type="evidence" value="ECO:0007669"/>
    <property type="project" value="UniProtKB-SubCell"/>
</dbReference>
<evidence type="ECO:0000256" key="4">
    <source>
        <dbReference type="ARBA" id="ARBA00022491"/>
    </source>
</evidence>
<evidence type="ECO:0000313" key="9">
    <source>
        <dbReference type="Proteomes" id="UP000245699"/>
    </source>
</evidence>
<evidence type="ECO:0000256" key="5">
    <source>
        <dbReference type="ARBA" id="ARBA00022845"/>
    </source>
</evidence>
<dbReference type="OrthoDB" id="69641at2759"/>
<comment type="subcellular location">
    <subcellularLocation>
        <location evidence="1">Cytoplasm</location>
    </subcellularLocation>
</comment>
<sequence>MNTQSQSNQERQTEEIYVLQSIYGLDSVTISDSNSESTDIIVNLPIEELNATPRIKFILPIQYPSHVPPIYEILPTLLNGSDLGSENRKFLPKELFLLSSVFHYSDKMYNEIKENFNDIWENQFKGEVVIFTWLEWLIEYLRENWKIKLETSNIQNNENDCSQKQDFSLEINESDVDKQVGDVRNVHKQVDDVRDVDKDIEIFQGEAIEKKKSIFIGFVAKVKSEKEVQEFKAKLLKNPRIEKATHNILAFRIKLDNGYYAQDNDDDGESAAGKRLLTLLVNIGADNVAVIVSRWYGGIHLGPERFKLINSAARSALELAGIKG</sequence>
<dbReference type="PANTHER" id="PTHR16301">
    <property type="entry name" value="IMPACT-RELATED"/>
    <property type="match status" value="1"/>
</dbReference>
<keyword evidence="6" id="KW-0346">Stress response</keyword>
<dbReference type="Pfam" id="PF05773">
    <property type="entry name" value="RWD"/>
    <property type="match status" value="1"/>
</dbReference>
<dbReference type="Proteomes" id="UP000245699">
    <property type="component" value="Unassembled WGS sequence"/>
</dbReference>
<dbReference type="EMBL" id="MBFT01000046">
    <property type="protein sequence ID" value="PVU99257.1"/>
    <property type="molecule type" value="Genomic_DNA"/>
</dbReference>
<dbReference type="SUPFAM" id="SSF54211">
    <property type="entry name" value="Ribosomal protein S5 domain 2-like"/>
    <property type="match status" value="1"/>
</dbReference>
<dbReference type="SMART" id="SM00591">
    <property type="entry name" value="RWD"/>
    <property type="match status" value="1"/>
</dbReference>
<evidence type="ECO:0000256" key="1">
    <source>
        <dbReference type="ARBA" id="ARBA00004496"/>
    </source>
</evidence>